<gene>
    <name evidence="2" type="ORF">SAMN05660909_02392</name>
</gene>
<organism evidence="2 3">
    <name type="scientific">Chitinophaga terrae</name>
    <name type="common">ex Kim and Jung 2007</name>
    <dbReference type="NCBI Taxonomy" id="408074"/>
    <lineage>
        <taxon>Bacteria</taxon>
        <taxon>Pseudomonadati</taxon>
        <taxon>Bacteroidota</taxon>
        <taxon>Chitinophagia</taxon>
        <taxon>Chitinophagales</taxon>
        <taxon>Chitinophagaceae</taxon>
        <taxon>Chitinophaga</taxon>
    </lineage>
</organism>
<feature type="transmembrane region" description="Helical" evidence="1">
    <location>
        <begin position="47"/>
        <end position="71"/>
    </location>
</feature>
<proteinExistence type="predicted"/>
<dbReference type="EMBL" id="FNRL01000009">
    <property type="protein sequence ID" value="SEA54261.1"/>
    <property type="molecule type" value="Genomic_DNA"/>
</dbReference>
<feature type="transmembrane region" description="Helical" evidence="1">
    <location>
        <begin position="92"/>
        <end position="120"/>
    </location>
</feature>
<feature type="transmembrane region" description="Helical" evidence="1">
    <location>
        <begin position="126"/>
        <end position="151"/>
    </location>
</feature>
<evidence type="ECO:0000256" key="1">
    <source>
        <dbReference type="SAM" id="Phobius"/>
    </source>
</evidence>
<reference evidence="3" key="1">
    <citation type="submission" date="2016-10" db="EMBL/GenBank/DDBJ databases">
        <authorList>
            <person name="Varghese N."/>
            <person name="Submissions S."/>
        </authorList>
    </citation>
    <scope>NUCLEOTIDE SEQUENCE [LARGE SCALE GENOMIC DNA]</scope>
    <source>
        <strain evidence="3">DSM 23920</strain>
    </source>
</reference>
<dbReference type="STRING" id="408074.SAMN05660909_02392"/>
<feature type="transmembrane region" description="Helical" evidence="1">
    <location>
        <begin position="12"/>
        <end position="41"/>
    </location>
</feature>
<keyword evidence="3" id="KW-1185">Reference proteome</keyword>
<name>A0A1H4C1G7_9BACT</name>
<keyword evidence="1" id="KW-0812">Transmembrane</keyword>
<evidence type="ECO:0000313" key="2">
    <source>
        <dbReference type="EMBL" id="SEA54261.1"/>
    </source>
</evidence>
<dbReference type="AlphaFoldDB" id="A0A1H4C1G7"/>
<evidence type="ECO:0000313" key="3">
    <source>
        <dbReference type="Proteomes" id="UP000199656"/>
    </source>
</evidence>
<sequence>MQSAAVRVTFAVTCFLLTAVSFIFLLASIFVTIQAALPLFLLSSSHLVYQLIGGLFLLIILSVSCVGFCKIGIRLLHTRIRSLQPPNAKNGFLKLFCSILLVIVGLLFILIGIGLSYAVWLELGNSIASFTLVVLAGLFLVSVGVVIVRWGNNVKKSAFKKEEIELLGKKI</sequence>
<protein>
    <submittedName>
        <fullName evidence="2">Uncharacterized protein</fullName>
    </submittedName>
</protein>
<keyword evidence="1" id="KW-0472">Membrane</keyword>
<dbReference type="RefSeq" id="WP_089761863.1">
    <property type="nucleotide sequence ID" value="NZ_BKAT01000035.1"/>
</dbReference>
<accession>A0A1H4C1G7</accession>
<keyword evidence="1" id="KW-1133">Transmembrane helix</keyword>
<dbReference type="Proteomes" id="UP000199656">
    <property type="component" value="Unassembled WGS sequence"/>
</dbReference>